<sequence length="173" mass="20018">MQLSWSHKLFFLANRYSGRWKFFDRAVIFFAKNAIFAIGLAAVWQIGDHVSWEWINFSFLIGKFLLGSGLALGLSWLFGWLYPHRRPVIEFPEVKEIIKPLSHWKSLPSDHAIMSALLAYFIFFLPSAPSIALSYFFWAIIISVARVFAGVHYPRDIVAGWILATTVAFIFWR</sequence>
<dbReference type="EMBL" id="MFQH01000003">
    <property type="protein sequence ID" value="OGH78707.1"/>
    <property type="molecule type" value="Genomic_DNA"/>
</dbReference>
<proteinExistence type="predicted"/>
<dbReference type="SUPFAM" id="SSF48317">
    <property type="entry name" value="Acid phosphatase/Vanadium-dependent haloperoxidase"/>
    <property type="match status" value="1"/>
</dbReference>
<evidence type="ECO:0000313" key="4">
    <source>
        <dbReference type="Proteomes" id="UP000177040"/>
    </source>
</evidence>
<evidence type="ECO:0000259" key="2">
    <source>
        <dbReference type="SMART" id="SM00014"/>
    </source>
</evidence>
<keyword evidence="1" id="KW-1133">Transmembrane helix</keyword>
<dbReference type="InterPro" id="IPR036938">
    <property type="entry name" value="PAP2/HPO_sf"/>
</dbReference>
<feature type="transmembrane region" description="Helical" evidence="1">
    <location>
        <begin position="59"/>
        <end position="82"/>
    </location>
</feature>
<dbReference type="Proteomes" id="UP000177040">
    <property type="component" value="Unassembled WGS sequence"/>
</dbReference>
<feature type="transmembrane region" description="Helical" evidence="1">
    <location>
        <begin position="26"/>
        <end position="47"/>
    </location>
</feature>
<dbReference type="AlphaFoldDB" id="A0A1F6N466"/>
<organism evidence="3 4">
    <name type="scientific">Candidatus Magasanikbacteria bacterium RIFCSPLOWO2_01_FULL_40_15</name>
    <dbReference type="NCBI Taxonomy" id="1798686"/>
    <lineage>
        <taxon>Bacteria</taxon>
        <taxon>Candidatus Magasanikiibacteriota</taxon>
    </lineage>
</organism>
<dbReference type="SMART" id="SM00014">
    <property type="entry name" value="acidPPc"/>
    <property type="match status" value="1"/>
</dbReference>
<evidence type="ECO:0000313" key="3">
    <source>
        <dbReference type="EMBL" id="OGH78707.1"/>
    </source>
</evidence>
<name>A0A1F6N466_9BACT</name>
<dbReference type="Gene3D" id="1.20.144.10">
    <property type="entry name" value="Phosphatidic acid phosphatase type 2/haloperoxidase"/>
    <property type="match status" value="1"/>
</dbReference>
<feature type="transmembrane region" description="Helical" evidence="1">
    <location>
        <begin position="153"/>
        <end position="172"/>
    </location>
</feature>
<evidence type="ECO:0000256" key="1">
    <source>
        <dbReference type="SAM" id="Phobius"/>
    </source>
</evidence>
<feature type="domain" description="Phosphatidic acid phosphatase type 2/haloperoxidase" evidence="2">
    <location>
        <begin position="60"/>
        <end position="172"/>
    </location>
</feature>
<gene>
    <name evidence="3" type="ORF">A2983_04375</name>
</gene>
<keyword evidence="1" id="KW-0472">Membrane</keyword>
<reference evidence="3 4" key="1">
    <citation type="journal article" date="2016" name="Nat. Commun.">
        <title>Thousands of microbial genomes shed light on interconnected biogeochemical processes in an aquifer system.</title>
        <authorList>
            <person name="Anantharaman K."/>
            <person name="Brown C.T."/>
            <person name="Hug L.A."/>
            <person name="Sharon I."/>
            <person name="Castelle C.J."/>
            <person name="Probst A.J."/>
            <person name="Thomas B.C."/>
            <person name="Singh A."/>
            <person name="Wilkins M.J."/>
            <person name="Karaoz U."/>
            <person name="Brodie E.L."/>
            <person name="Williams K.H."/>
            <person name="Hubbard S.S."/>
            <person name="Banfield J.F."/>
        </authorList>
    </citation>
    <scope>NUCLEOTIDE SEQUENCE [LARGE SCALE GENOMIC DNA]</scope>
</reference>
<keyword evidence="1" id="KW-0812">Transmembrane</keyword>
<accession>A0A1F6N466</accession>
<dbReference type="InterPro" id="IPR000326">
    <property type="entry name" value="PAP2/HPO"/>
</dbReference>
<dbReference type="CDD" id="cd01610">
    <property type="entry name" value="PAP2_like"/>
    <property type="match status" value="1"/>
</dbReference>
<feature type="transmembrane region" description="Helical" evidence="1">
    <location>
        <begin position="117"/>
        <end position="141"/>
    </location>
</feature>
<dbReference type="Pfam" id="PF01569">
    <property type="entry name" value="PAP2"/>
    <property type="match status" value="1"/>
</dbReference>
<comment type="caution">
    <text evidence="3">The sequence shown here is derived from an EMBL/GenBank/DDBJ whole genome shotgun (WGS) entry which is preliminary data.</text>
</comment>
<protein>
    <recommendedName>
        <fullName evidence="2">Phosphatidic acid phosphatase type 2/haloperoxidase domain-containing protein</fullName>
    </recommendedName>
</protein>